<accession>A0AAV4ANA4</accession>
<evidence type="ECO:0008006" key="3">
    <source>
        <dbReference type="Google" id="ProtNLM"/>
    </source>
</evidence>
<dbReference type="AlphaFoldDB" id="A0AAV4ANA4"/>
<evidence type="ECO:0000313" key="2">
    <source>
        <dbReference type="Proteomes" id="UP000735302"/>
    </source>
</evidence>
<organism evidence="1 2">
    <name type="scientific">Plakobranchus ocellatus</name>
    <dbReference type="NCBI Taxonomy" id="259542"/>
    <lineage>
        <taxon>Eukaryota</taxon>
        <taxon>Metazoa</taxon>
        <taxon>Spiralia</taxon>
        <taxon>Lophotrochozoa</taxon>
        <taxon>Mollusca</taxon>
        <taxon>Gastropoda</taxon>
        <taxon>Heterobranchia</taxon>
        <taxon>Euthyneura</taxon>
        <taxon>Panpulmonata</taxon>
        <taxon>Sacoglossa</taxon>
        <taxon>Placobranchoidea</taxon>
        <taxon>Plakobranchidae</taxon>
        <taxon>Plakobranchus</taxon>
    </lineage>
</organism>
<dbReference type="Proteomes" id="UP000735302">
    <property type="component" value="Unassembled WGS sequence"/>
</dbReference>
<reference evidence="1 2" key="1">
    <citation type="journal article" date="2021" name="Elife">
        <title>Chloroplast acquisition without the gene transfer in kleptoplastic sea slugs, Plakobranchus ocellatus.</title>
        <authorList>
            <person name="Maeda T."/>
            <person name="Takahashi S."/>
            <person name="Yoshida T."/>
            <person name="Shimamura S."/>
            <person name="Takaki Y."/>
            <person name="Nagai Y."/>
            <person name="Toyoda A."/>
            <person name="Suzuki Y."/>
            <person name="Arimoto A."/>
            <person name="Ishii H."/>
            <person name="Satoh N."/>
            <person name="Nishiyama T."/>
            <person name="Hasebe M."/>
            <person name="Maruyama T."/>
            <person name="Minagawa J."/>
            <person name="Obokata J."/>
            <person name="Shigenobu S."/>
        </authorList>
    </citation>
    <scope>NUCLEOTIDE SEQUENCE [LARGE SCALE GENOMIC DNA]</scope>
</reference>
<dbReference type="EMBL" id="BLXT01004061">
    <property type="protein sequence ID" value="GFO09274.1"/>
    <property type="molecule type" value="Genomic_DNA"/>
</dbReference>
<keyword evidence="2" id="KW-1185">Reference proteome</keyword>
<comment type="caution">
    <text evidence="1">The sequence shown here is derived from an EMBL/GenBank/DDBJ whole genome shotgun (WGS) entry which is preliminary data.</text>
</comment>
<evidence type="ECO:0000313" key="1">
    <source>
        <dbReference type="EMBL" id="GFO09274.1"/>
    </source>
</evidence>
<proteinExistence type="predicted"/>
<sequence length="246" mass="27729">MLCCFSVFAVDLHFHTHKTCKAYVQQLSPQAGIPLFQYMRSNFAVHAHAGGNEKKMAGKEKTPIPVAPAFYSQIVAGYLPCSTIRFTNDLLPILTNDSWPYAVGEATFRGRIYIKFSFPVEVYSLKLSTGLSGNRDSFLQADTSVWVFTDTHKKFSKIGHLSRGGQLETKLLSGLRHVYVLEILLGDVKPDQDIYLNRLELTMTCKQTTRMFLSGTATIEPTSVPDWYIPRPKLLPRREGDVLISY</sequence>
<protein>
    <recommendedName>
        <fullName evidence="3">Arrestin-like N-terminal domain-containing protein</fullName>
    </recommendedName>
</protein>
<name>A0AAV4ANA4_9GAST</name>
<gene>
    <name evidence="1" type="ORF">PoB_003577900</name>
</gene>